<keyword evidence="3" id="KW-1185">Reference proteome</keyword>
<organism evidence="2 3">
    <name type="scientific">Plakobranchus ocellatus</name>
    <dbReference type="NCBI Taxonomy" id="259542"/>
    <lineage>
        <taxon>Eukaryota</taxon>
        <taxon>Metazoa</taxon>
        <taxon>Spiralia</taxon>
        <taxon>Lophotrochozoa</taxon>
        <taxon>Mollusca</taxon>
        <taxon>Gastropoda</taxon>
        <taxon>Heterobranchia</taxon>
        <taxon>Euthyneura</taxon>
        <taxon>Panpulmonata</taxon>
        <taxon>Sacoglossa</taxon>
        <taxon>Placobranchoidea</taxon>
        <taxon>Plakobranchidae</taxon>
        <taxon>Plakobranchus</taxon>
    </lineage>
</organism>
<proteinExistence type="predicted"/>
<evidence type="ECO:0000313" key="3">
    <source>
        <dbReference type="Proteomes" id="UP000735302"/>
    </source>
</evidence>
<feature type="region of interest" description="Disordered" evidence="1">
    <location>
        <begin position="137"/>
        <end position="183"/>
    </location>
</feature>
<dbReference type="EMBL" id="BLXT01005778">
    <property type="protein sequence ID" value="GFO25947.1"/>
    <property type="molecule type" value="Genomic_DNA"/>
</dbReference>
<feature type="compositionally biased region" description="Gly residues" evidence="1">
    <location>
        <begin position="164"/>
        <end position="176"/>
    </location>
</feature>
<feature type="compositionally biased region" description="Acidic residues" evidence="1">
    <location>
        <begin position="150"/>
        <end position="163"/>
    </location>
</feature>
<feature type="compositionally biased region" description="Basic and acidic residues" evidence="1">
    <location>
        <begin position="137"/>
        <end position="149"/>
    </location>
</feature>
<dbReference type="AlphaFoldDB" id="A0AAV4C2V8"/>
<accession>A0AAV4C2V8</accession>
<dbReference type="Proteomes" id="UP000735302">
    <property type="component" value="Unassembled WGS sequence"/>
</dbReference>
<comment type="caution">
    <text evidence="2">The sequence shown here is derived from an EMBL/GenBank/DDBJ whole genome shotgun (WGS) entry which is preliminary data.</text>
</comment>
<gene>
    <name evidence="2" type="ORF">PoB_005245200</name>
</gene>
<evidence type="ECO:0000313" key="2">
    <source>
        <dbReference type="EMBL" id="GFO25947.1"/>
    </source>
</evidence>
<reference evidence="2 3" key="1">
    <citation type="journal article" date="2021" name="Elife">
        <title>Chloroplast acquisition without the gene transfer in kleptoplastic sea slugs, Plakobranchus ocellatus.</title>
        <authorList>
            <person name="Maeda T."/>
            <person name="Takahashi S."/>
            <person name="Yoshida T."/>
            <person name="Shimamura S."/>
            <person name="Takaki Y."/>
            <person name="Nagai Y."/>
            <person name="Toyoda A."/>
            <person name="Suzuki Y."/>
            <person name="Arimoto A."/>
            <person name="Ishii H."/>
            <person name="Satoh N."/>
            <person name="Nishiyama T."/>
            <person name="Hasebe M."/>
            <person name="Maruyama T."/>
            <person name="Minagawa J."/>
            <person name="Obokata J."/>
            <person name="Shigenobu S."/>
        </authorList>
    </citation>
    <scope>NUCLEOTIDE SEQUENCE [LARGE SCALE GENOMIC DNA]</scope>
</reference>
<sequence>MCHLRTACDFPTVANAGTSRLSPLIQLTPVTNRQWPIIGKSVRLLNSLQSTPQCKSKALFFFTYTIIDRKLPLISQFLNEHCPRPPLFMWLAVFFTVTTQRGFAFDSHCSEVEGIALPGQRWGNSSCWRPIPSCRMEKTNDDDNDKNDVAVDDDDDDHDDDDGGGGGSAGDGGGNFQGKKKIV</sequence>
<name>A0AAV4C2V8_9GAST</name>
<protein>
    <submittedName>
        <fullName evidence="2">Uncharacterized protein</fullName>
    </submittedName>
</protein>
<evidence type="ECO:0000256" key="1">
    <source>
        <dbReference type="SAM" id="MobiDB-lite"/>
    </source>
</evidence>